<name>A0A7R9KYN6_9ACAR</name>
<dbReference type="EMBL" id="OC862881">
    <property type="protein sequence ID" value="CAD7630600.1"/>
    <property type="molecule type" value="Genomic_DNA"/>
</dbReference>
<gene>
    <name evidence="2" type="ORF">OSB1V03_LOCUS11012</name>
</gene>
<keyword evidence="3" id="KW-1185">Reference proteome</keyword>
<feature type="non-terminal residue" evidence="2">
    <location>
        <position position="1"/>
    </location>
</feature>
<sequence length="1504" mass="170914">QGSELLAAQVFSPEPNGAISTTRCTGDTEKVYYHVWATDYTNYLIFYTQQSQSHFTQTDTVCVYSRDKRPNRRLQARAYALAKRNGHEVRLWPNKQLDCQIGGCHDRPGGCAAPPPPTVKPVADNRYIDEQDDWPAEILPPKPSPTTRTTAPAVTTTEPLPPLDDLDWGEVDKELDDDWVDSSPAIGRARASHRYRKGRRTARPVPVTAPITTTTTTTTTPRPPPGPPTECKNMSASSMRNVDLHRIRGTWHAVLLNVANLRCVKMEDNLRAMADPTNADEYWYDIISESGIQGFGRLKSGPDGQLTSLGAKLAGERSISILDTDYDNYMAYYQCESRVVNGCKQITEEYGVVSRKTTIQPEYANRAEAQFNLADMYDLHPVEQTNCHYKNIKQRPALRDYHCKNIDKYVAKRININRLVGNWEFMYSLHTVSAEASMELKQKPNSKYSHVVSVKSDQGLNDIEVRQEGNTGKLFAPYASDDPTANDTELRLSVIDTDYKTYFVIYSCHEFDGSLSKDVRLDVYSRGCNQRSDLKLRLRNIKRTLNVTEKLRPVVRYNCINNNRYQTKVLTDNCIRFHNSEIKDVDFTQLCGRWEPHLLSDPSAQYDFKNVTAPNNQYMETTYHPSQLTCNSTHAMGSNLLETRCGNVLLNEAILDFNKDTHLLRYECYQYADHGIVRVNELLSLSLRPGIGASLRDKKRILTTIMSRVSELALAKVTKLVAKLNHNTNDHYKNFGQRILNNVTERVSKCRRDNRLSDKPDREMYNILNQMCRSFSDDELNYVDISALSRNWTLDYITDQQENAIFDKAAIRRRSETAFDAYVFNRETFLYKSNLYYDRNDKVFWAFAEGRRLRSVHLIVNKDYKVTYTCGEFNVNGTIKPLERLSLWTAENSDQPSDWFAFLELMTTRLRPDTWDKISDLMERLRPVLSGCYERSLTTNTLKTILDKYLSPKLRFEDRINHNKEICGASDTDVFDVLTKNCRSFDESELFQVDYARLAGTWRVDWTSYSTNIGLNSVDISSTSSGTIFTKFFNLNLNPNLKKRVSGLANFAAPGSKYLHKIFEGRRERLAILWTDYDNYMVAHHCMENEIAGDIVGNGALWLYSRNTTVKPRNLGAYIDRVADNLGPKTLGKIYQLLARLIPADESVIANEDLKSMIRRVTNRAIPGAVRREKLKFGEELYYKFMSKGVVTRRVDQILNGTAGPGAKSDAQVWAALTDTCHRFDDSELMDVAAAIKNYSKPGQVCRLSPDWITKWPRGVRYDTIETVLKSTDANGVVLDVKVIIGNEAVSTTTETHTHTPRLTRFKYPDGVRGISATLYGDANHTIWYECTETDANGVTGIRETLTFATVGAPNNGTELEVYLNLLERNLKPVTLTKVVDLVANIRPVDCDIMNRDCQRIRYLRKKSSEPKPVIIESTTRAAVTVINDISPPQPSAPNKTGCEKPNFTKNYLVEMFPNKDGGFDLKRSVNSVVVCTGTAKLFTDSNQWNAVLSGKRSVLSVLF</sequence>
<feature type="region of interest" description="Disordered" evidence="1">
    <location>
        <begin position="209"/>
        <end position="235"/>
    </location>
</feature>
<protein>
    <submittedName>
        <fullName evidence="2">Uncharacterized protein</fullName>
    </submittedName>
</protein>
<dbReference type="SUPFAM" id="SSF50814">
    <property type="entry name" value="Lipocalins"/>
    <property type="match status" value="4"/>
</dbReference>
<feature type="region of interest" description="Disordered" evidence="1">
    <location>
        <begin position="135"/>
        <end position="167"/>
    </location>
</feature>
<reference evidence="2" key="1">
    <citation type="submission" date="2020-11" db="EMBL/GenBank/DDBJ databases">
        <authorList>
            <person name="Tran Van P."/>
        </authorList>
    </citation>
    <scope>NUCLEOTIDE SEQUENCE</scope>
</reference>
<evidence type="ECO:0000313" key="3">
    <source>
        <dbReference type="Proteomes" id="UP000759131"/>
    </source>
</evidence>
<feature type="compositionally biased region" description="Low complexity" evidence="1">
    <location>
        <begin position="145"/>
        <end position="158"/>
    </location>
</feature>
<organism evidence="2">
    <name type="scientific">Medioppia subpectinata</name>
    <dbReference type="NCBI Taxonomy" id="1979941"/>
    <lineage>
        <taxon>Eukaryota</taxon>
        <taxon>Metazoa</taxon>
        <taxon>Ecdysozoa</taxon>
        <taxon>Arthropoda</taxon>
        <taxon>Chelicerata</taxon>
        <taxon>Arachnida</taxon>
        <taxon>Acari</taxon>
        <taxon>Acariformes</taxon>
        <taxon>Sarcoptiformes</taxon>
        <taxon>Oribatida</taxon>
        <taxon>Brachypylina</taxon>
        <taxon>Oppioidea</taxon>
        <taxon>Oppiidae</taxon>
        <taxon>Medioppia</taxon>
    </lineage>
</organism>
<accession>A0A7R9KYN6</accession>
<dbReference type="EMBL" id="CAJPIZ010008306">
    <property type="protein sequence ID" value="CAG2111030.1"/>
    <property type="molecule type" value="Genomic_DNA"/>
</dbReference>
<dbReference type="OrthoDB" id="10678856at2759"/>
<dbReference type="Gene3D" id="2.40.128.20">
    <property type="match status" value="4"/>
</dbReference>
<proteinExistence type="predicted"/>
<evidence type="ECO:0000313" key="2">
    <source>
        <dbReference type="EMBL" id="CAD7630600.1"/>
    </source>
</evidence>
<evidence type="ECO:0000256" key="1">
    <source>
        <dbReference type="SAM" id="MobiDB-lite"/>
    </source>
</evidence>
<feature type="non-terminal residue" evidence="2">
    <location>
        <position position="1504"/>
    </location>
</feature>
<dbReference type="Proteomes" id="UP000759131">
    <property type="component" value="Unassembled WGS sequence"/>
</dbReference>
<feature type="compositionally biased region" description="Low complexity" evidence="1">
    <location>
        <begin position="209"/>
        <end position="220"/>
    </location>
</feature>
<dbReference type="InterPro" id="IPR012674">
    <property type="entry name" value="Calycin"/>
</dbReference>